<feature type="compositionally biased region" description="Low complexity" evidence="2">
    <location>
        <begin position="714"/>
        <end position="727"/>
    </location>
</feature>
<dbReference type="Proteomes" id="UP001470230">
    <property type="component" value="Unassembled WGS sequence"/>
</dbReference>
<reference evidence="3 4" key="1">
    <citation type="submission" date="2024-04" db="EMBL/GenBank/DDBJ databases">
        <title>Tritrichomonas musculus Genome.</title>
        <authorList>
            <person name="Alves-Ferreira E."/>
            <person name="Grigg M."/>
            <person name="Lorenzi H."/>
            <person name="Galac M."/>
        </authorList>
    </citation>
    <scope>NUCLEOTIDE SEQUENCE [LARGE SCALE GENOMIC DNA]</scope>
    <source>
        <strain evidence="3 4">EAF2021</strain>
    </source>
</reference>
<dbReference type="InterPro" id="IPR051483">
    <property type="entry name" value="MAP7_domain-containing"/>
</dbReference>
<accession>A0ABR2KF33</accession>
<feature type="region of interest" description="Disordered" evidence="2">
    <location>
        <begin position="1727"/>
        <end position="1759"/>
    </location>
</feature>
<keyword evidence="1" id="KW-0175">Coiled coil</keyword>
<evidence type="ECO:0000313" key="4">
    <source>
        <dbReference type="Proteomes" id="UP001470230"/>
    </source>
</evidence>
<organism evidence="3 4">
    <name type="scientific">Tritrichomonas musculus</name>
    <dbReference type="NCBI Taxonomy" id="1915356"/>
    <lineage>
        <taxon>Eukaryota</taxon>
        <taxon>Metamonada</taxon>
        <taxon>Parabasalia</taxon>
        <taxon>Tritrichomonadida</taxon>
        <taxon>Tritrichomonadidae</taxon>
        <taxon>Tritrichomonas</taxon>
    </lineage>
</organism>
<name>A0ABR2KF33_9EUKA</name>
<evidence type="ECO:0000313" key="3">
    <source>
        <dbReference type="EMBL" id="KAK8889739.1"/>
    </source>
</evidence>
<evidence type="ECO:0000256" key="2">
    <source>
        <dbReference type="SAM" id="MobiDB-lite"/>
    </source>
</evidence>
<gene>
    <name evidence="3" type="ORF">M9Y10_034493</name>
</gene>
<proteinExistence type="predicted"/>
<dbReference type="PANTHER" id="PTHR15073">
    <property type="entry name" value="MICROTUBULE-ASSOCIATED PROTEIN"/>
    <property type="match status" value="1"/>
</dbReference>
<feature type="compositionally biased region" description="Basic and acidic residues" evidence="2">
    <location>
        <begin position="1562"/>
        <end position="1578"/>
    </location>
</feature>
<evidence type="ECO:0000256" key="1">
    <source>
        <dbReference type="ARBA" id="ARBA00023054"/>
    </source>
</evidence>
<feature type="compositionally biased region" description="Polar residues" evidence="2">
    <location>
        <begin position="699"/>
        <end position="713"/>
    </location>
</feature>
<evidence type="ECO:0008006" key="5">
    <source>
        <dbReference type="Google" id="ProtNLM"/>
    </source>
</evidence>
<dbReference type="EMBL" id="JAPFFF010000005">
    <property type="protein sequence ID" value="KAK8889739.1"/>
    <property type="molecule type" value="Genomic_DNA"/>
</dbReference>
<keyword evidence="4" id="KW-1185">Reference proteome</keyword>
<dbReference type="PANTHER" id="PTHR15073:SF1">
    <property type="entry name" value="RETICULOCYTE-BINDING PROTEIN HOMOLOG 2A"/>
    <property type="match status" value="1"/>
</dbReference>
<feature type="region of interest" description="Disordered" evidence="2">
    <location>
        <begin position="1536"/>
        <end position="1578"/>
    </location>
</feature>
<sequence>MKPNSPIFESAFIRLIESFAHHFHKILNEFEDNISVSSQTNATQIIENIFLKFPRDSPQYLKLIQTLTKLASFDPTTIISDLSILFLNILNQSENALFQVLQNSSLIFKHGNIYHKEILTRFGIYLITDLICQILKEYGYNESCERLTVCSIRICDNSVSHKLIDDSIIKQWAVIFSFISETNFHLIFEMFKTLVNLQQYDYAFLIIQYVRLDFFQEDFNINFLSEIYKVMSILQKENKLTETILKSTSHLLQSQKKYCSPLDDIFDLSWNFRNDQNLQDEAISIICVLFPLLPSKKDQIDKFYEEYVLVNLQDTRKVKKKLHLFQILIYGIQYDPKWFCWEWGPSPRIHPYSYLRWNSQSTKPLSDPTSFLSIFMDTFYKEANFSVCYQKFSDILLQFAAFDFPFFIEKVMDSFLSVPNTDPRFVSFLMMIPKVNTPDFIDYSLKTVTFSDMGTFNEKVKSKVLDSLSLFTAEFLTDHGICGEQINSVKATVYSSDRKVEKRLEEWKFFNFQKTVIDHQITHSSCHNNTTNIIQIHLARCMPFIIPVEDYDTPEMMRLILQLSFNSSFAISSVAFPVCQSIITDDLMQIQFIEIILEYIKGPTSCESLFTCINLLNEMLISNPQELPVDVLYNIEFAAIRGSVSVHPSCRLISLRLLKMVNIVLGGHGCFNFIELNFNEIQRVANRKLFSHYLSDQNTTNSSAESQQSNLDKNPSNQNQEQQHQNNSKPSNKLIKFDQAGFSHYYDIWLYFVSEIANIIVSVNYTPLLDRFRTNLDCYIRALISANTDNLSNTNEKISDDPIIEKKLASRSHFYSYPDLSSGDITTLFTPTSSDSQMNVGLLTYYLAAHFNIEYLMKVNNLYQCQLHQPFDNRDESLQDKVVLTMRSLMKVGGLQKLLFSVLKHAHISLYPLLITMLSKAIPDQYENSAAAARMMLLSPSITPQFARVLFQSVIPFISVLEKFLIDQKVNSSSLIEWDNDMELTVAEHERLSIDFCIILGISLKNIKGSITYDELPLKSREMIFVFMINWITTKSTQLENLRNQAFNTLTAISSVGPIFTDSKLFDQKLIEIISKIEKGRSSILSSILYNHVELLLDTYIDSFYTQNSSTSKLVLLSLFSAFDTEFSDFLHKKSASLLLLGFIIRMRKDPQSFEFMSVLIDLITAGQLSIEAIEALVQMSNDNRFENGISSMINRYFIKNSSAASDLTVSREIPSMLLSQMSRSNSSNSISQFTKNGLSGLNWIFSNARKSFNLVDDSSPSQKSLSNKANFFFSQPSSVDRLLNEIAKQFTYATESVFQQAFKILKFKDLRISVKDVIDVLIIWSKNIHLHPNSSSCLDEKKIPPEFQIFTPYEFLDNLMKTTEIVGNSNISSMVSLWASLLRSPDHVDLIPNFLFDSKSSTFSLICRKGNLNQQILARLVSVEPEIVLTRLAQHCSFQYFYHVTVGLKKSFDNELWIVPLLTEAFLTCLNKEKLIVQIPYILHFALLFVDKGTGELLRALCSVMSIEIPDSPLSHDIIISIVKRFVGKFKAMKHKRRIKRKLSTEHSHSNTKSGKNKKTSKTEKQEENTKTEKLEKQEEVLKTDKLEKQEEVLKTEKLEKQEEVLKTDKLEKQEEVLKTEKLEKQEEVLKTEKLEKQEEVLKTDKLEKQEEVLKTEKLEKQEEVLKTEKLEKQEEVLKTDKLEKQEEVLKTEKLEKQEEVLKTEKLEKQEEVLKTEKLEKQEEVLKTEKQEENTKTEKQEEVLKTEKLGEQEDAAKSEKQEGFVAGGDFYHHRVCAGDECGREEDCIEAWGTEVVKWVIGSSSLRFATVSLSIFNQLLKPIEPLVLSGVCKSVIFHINSNRENVGAVSKLINESFIFFASVFEGNEQFALDYALSFIDCKLFVETCLDKAAKLFMKCLTSSKTSPEAWNSVVSMIRPFLPKLETDKKTQRMFEVLLKNHANEELIMIVLPIHLCRRELFSSFLTDFRSVLASNKMENERENVRPNMPSKSDFDLDSGLIPNNDTDAELNSNINSMDDMDKILGTNSNIINYESRSSVHSSFSFNFYNYDSSSDQDFIQFDDQSESNQIIDSVLSSVSEIALCKALTFYSSMIGSASIDLMNSIFIVSSFIIKHISAESNKEPLEIIYKSALKAFPSCPNSIDFISAIVSFNLSHEKKNSSNISHWERSIDCVITSLGSLLPKDQGKIDNVTDCSSIQSVYNLLNCEIVPKILPFAEQQKMIDEMKLVVKNGEKLDTKKVE</sequence>
<feature type="region of interest" description="Disordered" evidence="2">
    <location>
        <begin position="699"/>
        <end position="732"/>
    </location>
</feature>
<comment type="caution">
    <text evidence="3">The sequence shown here is derived from an EMBL/GenBank/DDBJ whole genome shotgun (WGS) entry which is preliminary data.</text>
</comment>
<protein>
    <recommendedName>
        <fullName evidence="5">Non-specific serine/threonine protein kinase</fullName>
    </recommendedName>
</protein>